<evidence type="ECO:0000313" key="9">
    <source>
        <dbReference type="Proteomes" id="UP000801864"/>
    </source>
</evidence>
<keyword evidence="9" id="KW-1185">Reference proteome</keyword>
<dbReference type="PROSITE" id="PS50850">
    <property type="entry name" value="MFS"/>
    <property type="match status" value="1"/>
</dbReference>
<feature type="transmembrane region" description="Helical" evidence="6">
    <location>
        <begin position="164"/>
        <end position="184"/>
    </location>
</feature>
<feature type="transmembrane region" description="Helical" evidence="6">
    <location>
        <begin position="570"/>
        <end position="590"/>
    </location>
</feature>
<feature type="transmembrane region" description="Helical" evidence="6">
    <location>
        <begin position="256"/>
        <end position="278"/>
    </location>
</feature>
<keyword evidence="2 6" id="KW-0812">Transmembrane</keyword>
<evidence type="ECO:0000256" key="5">
    <source>
        <dbReference type="SAM" id="MobiDB-lite"/>
    </source>
</evidence>
<name>A0A9P5C5Q9_9HYPO</name>
<comment type="caution">
    <text evidence="8">The sequence shown here is derived from an EMBL/GenBank/DDBJ whole genome shotgun (WGS) entry which is preliminary data.</text>
</comment>
<feature type="domain" description="Major facilitator superfamily (MFS) profile" evidence="7">
    <location>
        <begin position="165"/>
        <end position="669"/>
    </location>
</feature>
<dbReference type="GO" id="GO:0005886">
    <property type="term" value="C:plasma membrane"/>
    <property type="evidence" value="ECO:0007669"/>
    <property type="project" value="TreeGrafter"/>
</dbReference>
<feature type="transmembrane region" description="Helical" evidence="6">
    <location>
        <begin position="231"/>
        <end position="250"/>
    </location>
</feature>
<keyword evidence="4 6" id="KW-0472">Membrane</keyword>
<feature type="transmembrane region" description="Helical" evidence="6">
    <location>
        <begin position="537"/>
        <end position="558"/>
    </location>
</feature>
<dbReference type="InterPro" id="IPR036259">
    <property type="entry name" value="MFS_trans_sf"/>
</dbReference>
<reference evidence="8 9" key="1">
    <citation type="submission" date="2018-06" db="EMBL/GenBank/DDBJ databases">
        <title>Genome analysis of cellulolytic fungus Trichoderma lentiforme CFAM-422.</title>
        <authorList>
            <person name="Steindorff A.S."/>
            <person name="Formighieri E.F."/>
            <person name="Midorikawa G.E.O."/>
            <person name="Tamietti M.S."/>
            <person name="Ramos E.Z."/>
            <person name="Silva A.S."/>
            <person name="Bon E.P.S."/>
            <person name="Mendes T.D."/>
            <person name="Damaso M.C.T."/>
            <person name="Favaro L.C.L."/>
        </authorList>
    </citation>
    <scope>NUCLEOTIDE SEQUENCE [LARGE SCALE GENOMIC DNA]</scope>
    <source>
        <strain evidence="8 9">CFAM-422</strain>
    </source>
</reference>
<dbReference type="InterPro" id="IPR011701">
    <property type="entry name" value="MFS"/>
</dbReference>
<feature type="transmembrane region" description="Helical" evidence="6">
    <location>
        <begin position="479"/>
        <end position="498"/>
    </location>
</feature>
<gene>
    <name evidence="8" type="ORF">CFAM422_013291</name>
</gene>
<dbReference type="SUPFAM" id="SSF103473">
    <property type="entry name" value="MFS general substrate transporter"/>
    <property type="match status" value="1"/>
</dbReference>
<feature type="transmembrane region" description="Helical" evidence="6">
    <location>
        <begin position="444"/>
        <end position="467"/>
    </location>
</feature>
<dbReference type="InterPro" id="IPR020846">
    <property type="entry name" value="MFS_dom"/>
</dbReference>
<feature type="transmembrane region" description="Helical" evidence="6">
    <location>
        <begin position="635"/>
        <end position="653"/>
    </location>
</feature>
<dbReference type="GO" id="GO:0022857">
    <property type="term" value="F:transmembrane transporter activity"/>
    <property type="evidence" value="ECO:0007669"/>
    <property type="project" value="InterPro"/>
</dbReference>
<dbReference type="Proteomes" id="UP000801864">
    <property type="component" value="Unassembled WGS sequence"/>
</dbReference>
<dbReference type="Pfam" id="PF07690">
    <property type="entry name" value="MFS_1"/>
    <property type="match status" value="1"/>
</dbReference>
<organism evidence="8 9">
    <name type="scientific">Trichoderma lentiforme</name>
    <dbReference type="NCBI Taxonomy" id="1567552"/>
    <lineage>
        <taxon>Eukaryota</taxon>
        <taxon>Fungi</taxon>
        <taxon>Dikarya</taxon>
        <taxon>Ascomycota</taxon>
        <taxon>Pezizomycotina</taxon>
        <taxon>Sordariomycetes</taxon>
        <taxon>Hypocreomycetidae</taxon>
        <taxon>Hypocreales</taxon>
        <taxon>Hypocreaceae</taxon>
        <taxon>Trichoderma</taxon>
    </lineage>
</organism>
<protein>
    <recommendedName>
        <fullName evidence="7">Major facilitator superfamily (MFS) profile domain-containing protein</fullName>
    </recommendedName>
</protein>
<feature type="compositionally biased region" description="Basic and acidic residues" evidence="5">
    <location>
        <begin position="87"/>
        <end position="103"/>
    </location>
</feature>
<dbReference type="Gene3D" id="1.20.1250.20">
    <property type="entry name" value="MFS general substrate transporter like domains"/>
    <property type="match status" value="1"/>
</dbReference>
<accession>A0A9P5C5Q9</accession>
<dbReference type="AlphaFoldDB" id="A0A9P5C5Q9"/>
<feature type="transmembrane region" description="Helical" evidence="6">
    <location>
        <begin position="611"/>
        <end position="629"/>
    </location>
</feature>
<evidence type="ECO:0000256" key="3">
    <source>
        <dbReference type="ARBA" id="ARBA00022989"/>
    </source>
</evidence>
<feature type="region of interest" description="Disordered" evidence="5">
    <location>
        <begin position="82"/>
        <end position="110"/>
    </location>
</feature>
<evidence type="ECO:0000256" key="2">
    <source>
        <dbReference type="ARBA" id="ARBA00022692"/>
    </source>
</evidence>
<evidence type="ECO:0000313" key="8">
    <source>
        <dbReference type="EMBL" id="KAF3054741.1"/>
    </source>
</evidence>
<evidence type="ECO:0000256" key="1">
    <source>
        <dbReference type="ARBA" id="ARBA00004141"/>
    </source>
</evidence>
<keyword evidence="3 6" id="KW-1133">Transmembrane helix</keyword>
<sequence length="669" mass="73250">ASPLLKSGQIFLGSSCWIRRKCFGDIFGARAPSYRCLEFAFTSRVSFFVSKPSTMDIEEKGGLDSQGMEDFEIVRSDHAAARLGGPSHHEEDLSSSEKPRTEQSEATSLGSDTPISYLYLTFDTALPSPPVPEQPSPDGREPPPCPDLAAYTSPLSWGAYHKSILLILSCLATFLTAYTAGAYAPPANIMANDFGTSRLVVVVGITLFCMGFAFAPMALAPMSEIWGRYPIFIIAGTVFVIFQAVCSVMPDVAGMLVSRFFVGVGGSVFSAVVGGVLADLWEKEERNTPMALFSGAVLAGTGAGPLVSAALIETVGSNNRAWKWSFWVQVILDVVLLLALVLFFKESRASVLLSKKAKKLNKWYEEMETYGIYGVWINDELAVLASAASSQITVTANLNERNVSTIPRLRRIRWIVKEDEQRASLGQIVLTSVRRPFHLLFTEPVVFCFSLWAAFSWGVLYLSFSVVPFLYGEDFSMSSRVYVAMMIASAAATIVGVYQEHLLKHPQWKKQEEGFQYSDSKFWAFMRRRFPAEAPEARLYFTCITAMLLPAGLFIAFLGSNGKGGYTKAVGLGLATWGIYSVYLATFNYLADTYHIYASSALAAQSFCRNVLGGCFPLITSVMFTNLGLRGAGGMLGGIATGLTAIPWVLLIYGERIRARSKFAKNVNE</sequence>
<evidence type="ECO:0000256" key="6">
    <source>
        <dbReference type="SAM" id="Phobius"/>
    </source>
</evidence>
<feature type="transmembrane region" description="Helical" evidence="6">
    <location>
        <begin position="290"/>
        <end position="312"/>
    </location>
</feature>
<evidence type="ECO:0000256" key="4">
    <source>
        <dbReference type="ARBA" id="ARBA00023136"/>
    </source>
</evidence>
<feature type="transmembrane region" description="Helical" evidence="6">
    <location>
        <begin position="324"/>
        <end position="344"/>
    </location>
</feature>
<feature type="transmembrane region" description="Helical" evidence="6">
    <location>
        <begin position="199"/>
        <end position="219"/>
    </location>
</feature>
<comment type="subcellular location">
    <subcellularLocation>
        <location evidence="1">Membrane</location>
        <topology evidence="1">Multi-pass membrane protein</topology>
    </subcellularLocation>
</comment>
<dbReference type="EMBL" id="QLNT01000041">
    <property type="protein sequence ID" value="KAF3054741.1"/>
    <property type="molecule type" value="Genomic_DNA"/>
</dbReference>
<dbReference type="PANTHER" id="PTHR23502">
    <property type="entry name" value="MAJOR FACILITATOR SUPERFAMILY"/>
    <property type="match status" value="1"/>
</dbReference>
<feature type="non-terminal residue" evidence="8">
    <location>
        <position position="1"/>
    </location>
</feature>
<dbReference type="PANTHER" id="PTHR23502:SF134">
    <property type="entry name" value="MAJOR FACILITATOR SUPERFAMILY (MFS) PROFILE DOMAIN-CONTAINING PROTEIN-RELATED"/>
    <property type="match status" value="1"/>
</dbReference>
<evidence type="ECO:0000259" key="7">
    <source>
        <dbReference type="PROSITE" id="PS50850"/>
    </source>
</evidence>
<proteinExistence type="predicted"/>